<dbReference type="EMBL" id="CAICTM010000139">
    <property type="protein sequence ID" value="CAB9502562.1"/>
    <property type="molecule type" value="Genomic_DNA"/>
</dbReference>
<reference evidence="1" key="1">
    <citation type="submission" date="2020-06" db="EMBL/GenBank/DDBJ databases">
        <authorList>
            <consortium name="Plant Systems Biology data submission"/>
        </authorList>
    </citation>
    <scope>NUCLEOTIDE SEQUENCE</scope>
    <source>
        <strain evidence="1">D6</strain>
    </source>
</reference>
<sequence length="259" mass="29165">MIEYFFQPVYTLLRLLGANWTIHTSKSSSSSNLVAWESTQSFRVEDLSKSTQRPSLSTSLSSNASYSSIASTATCSSSFFGGNRLFFEDFVANSTPQATLAWCEDLAVDGRRGKVRSITFEDTVIGSTYRRWLFKKTGVYRRILDVAKDLHIPVYFEATVEIDCDQMTPKSILSLLDAIKTDPDVKSVVFSGSMHYSIVLEIAKAVTDLLTHDDRHWKQVHLGIHFDAPTPKDAQLAQRVFQRALKKIASERYITLQVC</sequence>
<proteinExistence type="predicted"/>
<comment type="caution">
    <text evidence="1">The sequence shown here is derived from an EMBL/GenBank/DDBJ whole genome shotgun (WGS) entry which is preliminary data.</text>
</comment>
<protein>
    <submittedName>
        <fullName evidence="1">Uncharacterized protein</fullName>
    </submittedName>
</protein>
<keyword evidence="2" id="KW-1185">Reference proteome</keyword>
<name>A0A9N8DG12_9STRA</name>
<gene>
    <name evidence="1" type="ORF">SEMRO_140_G065370.1</name>
</gene>
<dbReference type="AlphaFoldDB" id="A0A9N8DG12"/>
<dbReference type="Proteomes" id="UP001153069">
    <property type="component" value="Unassembled WGS sequence"/>
</dbReference>
<organism evidence="1 2">
    <name type="scientific">Seminavis robusta</name>
    <dbReference type="NCBI Taxonomy" id="568900"/>
    <lineage>
        <taxon>Eukaryota</taxon>
        <taxon>Sar</taxon>
        <taxon>Stramenopiles</taxon>
        <taxon>Ochrophyta</taxon>
        <taxon>Bacillariophyta</taxon>
        <taxon>Bacillariophyceae</taxon>
        <taxon>Bacillariophycidae</taxon>
        <taxon>Naviculales</taxon>
        <taxon>Naviculaceae</taxon>
        <taxon>Seminavis</taxon>
    </lineage>
</organism>
<accession>A0A9N8DG12</accession>
<evidence type="ECO:0000313" key="2">
    <source>
        <dbReference type="Proteomes" id="UP001153069"/>
    </source>
</evidence>
<evidence type="ECO:0000313" key="1">
    <source>
        <dbReference type="EMBL" id="CAB9502562.1"/>
    </source>
</evidence>